<dbReference type="RefSeq" id="WP_379840284.1">
    <property type="nucleotide sequence ID" value="NZ_JBHRYQ010000002.1"/>
</dbReference>
<sequence length="66" mass="7405">MSNSEIIIYDSADEVTNIEPRLGNKAVWLTQAQRPELFGKGRTTITDNFNASIDSVTKNLNPKKRP</sequence>
<keyword evidence="2" id="KW-1185">Reference proteome</keyword>
<reference evidence="2" key="1">
    <citation type="journal article" date="2019" name="Int. J. Syst. Evol. Microbiol.">
        <title>The Global Catalogue of Microorganisms (GCM) 10K type strain sequencing project: providing services to taxonomists for standard genome sequencing and annotation.</title>
        <authorList>
            <consortium name="The Broad Institute Genomics Platform"/>
            <consortium name="The Broad Institute Genome Sequencing Center for Infectious Disease"/>
            <person name="Wu L."/>
            <person name="Ma J."/>
        </authorList>
    </citation>
    <scope>NUCLEOTIDE SEQUENCE [LARGE SCALE GENOMIC DNA]</scope>
    <source>
        <strain evidence="2">CECT 7956</strain>
    </source>
</reference>
<protein>
    <submittedName>
        <fullName evidence="1">Uncharacterized protein</fullName>
    </submittedName>
</protein>
<dbReference type="Proteomes" id="UP001595616">
    <property type="component" value="Unassembled WGS sequence"/>
</dbReference>
<comment type="caution">
    <text evidence="1">The sequence shown here is derived from an EMBL/GenBank/DDBJ whole genome shotgun (WGS) entry which is preliminary data.</text>
</comment>
<organism evidence="1 2">
    <name type="scientific">Lacihabitans lacunae</name>
    <dbReference type="NCBI Taxonomy" id="1028214"/>
    <lineage>
        <taxon>Bacteria</taxon>
        <taxon>Pseudomonadati</taxon>
        <taxon>Bacteroidota</taxon>
        <taxon>Cytophagia</taxon>
        <taxon>Cytophagales</taxon>
        <taxon>Leadbetterellaceae</taxon>
        <taxon>Lacihabitans</taxon>
    </lineage>
</organism>
<evidence type="ECO:0000313" key="1">
    <source>
        <dbReference type="EMBL" id="MFC3813298.1"/>
    </source>
</evidence>
<proteinExistence type="predicted"/>
<evidence type="ECO:0000313" key="2">
    <source>
        <dbReference type="Proteomes" id="UP001595616"/>
    </source>
</evidence>
<dbReference type="EMBL" id="JBHRYQ010000002">
    <property type="protein sequence ID" value="MFC3813298.1"/>
    <property type="molecule type" value="Genomic_DNA"/>
</dbReference>
<accession>A0ABV7Z527</accession>
<name>A0ABV7Z527_9BACT</name>
<gene>
    <name evidence="1" type="ORF">ACFOOI_21715</name>
</gene>